<dbReference type="GO" id="GO:0016020">
    <property type="term" value="C:membrane"/>
    <property type="evidence" value="ECO:0007669"/>
    <property type="project" value="UniProtKB-SubCell"/>
</dbReference>
<name>A0A1W1UZ09_9PAST</name>
<dbReference type="NCBIfam" id="TIGR00659">
    <property type="entry name" value="CidB/LrgB family autolysis modulator"/>
    <property type="match status" value="1"/>
</dbReference>
<reference evidence="7" key="1">
    <citation type="submission" date="2017-04" db="EMBL/GenBank/DDBJ databases">
        <authorList>
            <person name="Varghese N."/>
            <person name="Submissions S."/>
        </authorList>
    </citation>
    <scope>NUCLEOTIDE SEQUENCE [LARGE SCALE GENOMIC DNA]</scope>
    <source>
        <strain evidence="7">DSM 23072</strain>
    </source>
</reference>
<feature type="transmembrane region" description="Helical" evidence="5">
    <location>
        <begin position="65"/>
        <end position="83"/>
    </location>
</feature>
<dbReference type="Pfam" id="PF04172">
    <property type="entry name" value="LrgB"/>
    <property type="match status" value="1"/>
</dbReference>
<feature type="transmembrane region" description="Helical" evidence="5">
    <location>
        <begin position="207"/>
        <end position="228"/>
    </location>
</feature>
<dbReference type="Proteomes" id="UP000192408">
    <property type="component" value="Unassembled WGS sequence"/>
</dbReference>
<evidence type="ECO:0000256" key="1">
    <source>
        <dbReference type="ARBA" id="ARBA00004141"/>
    </source>
</evidence>
<keyword evidence="3 5" id="KW-1133">Transmembrane helix</keyword>
<dbReference type="STRING" id="1122938.SAMN05660772_00855"/>
<comment type="subcellular location">
    <subcellularLocation>
        <location evidence="1">Membrane</location>
        <topology evidence="1">Multi-pass membrane protein</topology>
    </subcellularLocation>
</comment>
<feature type="transmembrane region" description="Helical" evidence="5">
    <location>
        <begin position="34"/>
        <end position="53"/>
    </location>
</feature>
<evidence type="ECO:0000256" key="4">
    <source>
        <dbReference type="ARBA" id="ARBA00023136"/>
    </source>
</evidence>
<gene>
    <name evidence="6" type="ORF">SAMN05660772_00855</name>
</gene>
<evidence type="ECO:0000313" key="7">
    <source>
        <dbReference type="Proteomes" id="UP000192408"/>
    </source>
</evidence>
<keyword evidence="2 5" id="KW-0812">Transmembrane</keyword>
<accession>A0A1W1UZ09</accession>
<keyword evidence="7" id="KW-1185">Reference proteome</keyword>
<feature type="transmembrane region" description="Helical" evidence="5">
    <location>
        <begin position="6"/>
        <end position="27"/>
    </location>
</feature>
<sequence>MLSILQDMALYLYSLLTILAFFAAVWLSKRWKSIVFNSFVLTILLLIGVLLLLDLPYDGYMQGNAPLNSLLGPAIVALALPLYEQLRQISSRWRSILLITTSASLLSMFSGALLALLLGGEAEIVATILPKSISTPIAMAVAETVGGVPSVAAVGVVLAGLQGSIFGYVLLKKIGLKHPEAIGLSIGAVSHALGTARTLEIDQQAGIYSSISLVLCGIISSVLAPLVFNGVMLLGRF</sequence>
<evidence type="ECO:0000256" key="2">
    <source>
        <dbReference type="ARBA" id="ARBA00022692"/>
    </source>
</evidence>
<dbReference type="PANTHER" id="PTHR30249:SF0">
    <property type="entry name" value="PLASTIDAL GLYCOLATE_GLYCERATE TRANSLOCATOR 1, CHLOROPLASTIC"/>
    <property type="match status" value="1"/>
</dbReference>
<evidence type="ECO:0000256" key="3">
    <source>
        <dbReference type="ARBA" id="ARBA00022989"/>
    </source>
</evidence>
<protein>
    <submittedName>
        <fullName evidence="6">TIGR00659 family protein</fullName>
    </submittedName>
</protein>
<dbReference type="PANTHER" id="PTHR30249">
    <property type="entry name" value="PUTATIVE SEROTONIN TRANSPORTER"/>
    <property type="match status" value="1"/>
</dbReference>
<feature type="transmembrane region" description="Helical" evidence="5">
    <location>
        <begin position="151"/>
        <end position="171"/>
    </location>
</feature>
<feature type="transmembrane region" description="Helical" evidence="5">
    <location>
        <begin position="95"/>
        <end position="118"/>
    </location>
</feature>
<dbReference type="EMBL" id="FWWV01000024">
    <property type="protein sequence ID" value="SMB86362.1"/>
    <property type="molecule type" value="Genomic_DNA"/>
</dbReference>
<evidence type="ECO:0000256" key="5">
    <source>
        <dbReference type="SAM" id="Phobius"/>
    </source>
</evidence>
<dbReference type="InterPro" id="IPR005261">
    <property type="entry name" value="YohK-like"/>
</dbReference>
<dbReference type="AlphaFoldDB" id="A0A1W1UZ09"/>
<keyword evidence="4 5" id="KW-0472">Membrane</keyword>
<dbReference type="RefSeq" id="WP_244165628.1">
    <property type="nucleotide sequence ID" value="NZ_FWWV01000024.1"/>
</dbReference>
<dbReference type="InterPro" id="IPR007300">
    <property type="entry name" value="CidB/LrgB"/>
</dbReference>
<proteinExistence type="predicted"/>
<evidence type="ECO:0000313" key="6">
    <source>
        <dbReference type="EMBL" id="SMB86362.1"/>
    </source>
</evidence>
<organism evidence="6 7">
    <name type="scientific">Pasteurella testudinis DSM 23072</name>
    <dbReference type="NCBI Taxonomy" id="1122938"/>
    <lineage>
        <taxon>Bacteria</taxon>
        <taxon>Pseudomonadati</taxon>
        <taxon>Pseudomonadota</taxon>
        <taxon>Gammaproteobacteria</taxon>
        <taxon>Pasteurellales</taxon>
        <taxon>Pasteurellaceae</taxon>
        <taxon>Pasteurella</taxon>
    </lineage>
</organism>